<proteinExistence type="predicted"/>
<name>A0AAP6HH41_RIEAN</name>
<reference evidence="1" key="1">
    <citation type="submission" date="2023-01" db="EMBL/GenBank/DDBJ databases">
        <title>Genome-based studies on antimicrobial resistance profiles of Riemerella anatipestifer in China, 1994 to 2021.</title>
        <authorList>
            <person name="Yang Z."/>
            <person name="Zhu D."/>
        </authorList>
    </citation>
    <scope>NUCLEOTIDE SEQUENCE</scope>
    <source>
        <strain evidence="1">RCAD1218</strain>
    </source>
</reference>
<comment type="caution">
    <text evidence="1">The sequence shown here is derived from an EMBL/GenBank/DDBJ whole genome shotgun (WGS) entry which is preliminary data.</text>
</comment>
<gene>
    <name evidence="1" type="ORF">PG303_09855</name>
</gene>
<evidence type="ECO:0000313" key="1">
    <source>
        <dbReference type="EMBL" id="MDY3513513.1"/>
    </source>
</evidence>
<dbReference type="Proteomes" id="UP001284033">
    <property type="component" value="Unassembled WGS sequence"/>
</dbReference>
<dbReference type="EMBL" id="JAQZHK010000010">
    <property type="protein sequence ID" value="MDY3513513.1"/>
    <property type="molecule type" value="Genomic_DNA"/>
</dbReference>
<accession>A0AAP6HH41</accession>
<dbReference type="RefSeq" id="WP_153937311.1">
    <property type="nucleotide sequence ID" value="NZ_JAOTLN010000011.1"/>
</dbReference>
<organism evidence="1 2">
    <name type="scientific">Riemerella anatipestifer</name>
    <name type="common">Moraxella anatipestifer</name>
    <dbReference type="NCBI Taxonomy" id="34085"/>
    <lineage>
        <taxon>Bacteria</taxon>
        <taxon>Pseudomonadati</taxon>
        <taxon>Bacteroidota</taxon>
        <taxon>Flavobacteriia</taxon>
        <taxon>Flavobacteriales</taxon>
        <taxon>Weeksellaceae</taxon>
        <taxon>Riemerella</taxon>
    </lineage>
</organism>
<sequence length="58" mass="6972">MKKLIQKIYKTKKRVAIYYGNLKGSLLVQDHYLFGRVYKTRILRPATRAEILKTFNHF</sequence>
<evidence type="ECO:0000313" key="2">
    <source>
        <dbReference type="Proteomes" id="UP001284033"/>
    </source>
</evidence>
<protein>
    <submittedName>
        <fullName evidence="1">Uncharacterized protein</fullName>
    </submittedName>
</protein>
<dbReference type="AlphaFoldDB" id="A0AAP6HH41"/>